<dbReference type="Proteomes" id="UP000190848">
    <property type="component" value="Chromosome"/>
</dbReference>
<gene>
    <name evidence="1" type="ORF">BBD32_10220</name>
</gene>
<organism evidence="1 2">
    <name type="scientific">Elizabethkingia anophelis</name>
    <dbReference type="NCBI Taxonomy" id="1117645"/>
    <lineage>
        <taxon>Bacteria</taxon>
        <taxon>Pseudomonadati</taxon>
        <taxon>Bacteroidota</taxon>
        <taxon>Flavobacteriia</taxon>
        <taxon>Flavobacteriales</taxon>
        <taxon>Weeksellaceae</taxon>
        <taxon>Elizabethkingia</taxon>
    </lineage>
</organism>
<name>A0AAU8UUX0_9FLAO</name>
<evidence type="ECO:0000313" key="1">
    <source>
        <dbReference type="EMBL" id="AQX01810.1"/>
    </source>
</evidence>
<accession>A0AAU8UUX0</accession>
<dbReference type="KEGG" id="een:BBD30_04185"/>
<dbReference type="RefSeq" id="WP_078396090.1">
    <property type="nucleotide sequence ID" value="NZ_CBYF010000024.1"/>
</dbReference>
<dbReference type="EMBL" id="CP016374">
    <property type="protein sequence ID" value="AQX01810.1"/>
    <property type="molecule type" value="Genomic_DNA"/>
</dbReference>
<evidence type="ECO:0000313" key="2">
    <source>
        <dbReference type="Proteomes" id="UP000190848"/>
    </source>
</evidence>
<proteinExistence type="predicted"/>
<protein>
    <submittedName>
        <fullName evidence="1">Uncharacterized protein</fullName>
    </submittedName>
</protein>
<sequence length="176" mass="21339">MIFRIDSHNASILTREELTISQWIEKFDQFICYSGFINESKLVEALTFEYNLNVKQITMVEELLKNKTIKYFRISSSKYEHFKIDPVYLDIKNNKGKLIYWKDWDYVFQEIENEYFLWCFLGGIADIQREIKLSKEHIRKYHEIGLAQIDYLIDNIKKLNDSVEYKNAIEENRRIR</sequence>
<dbReference type="AlphaFoldDB" id="A0AAU8UUX0"/>
<reference evidence="1 2" key="1">
    <citation type="submission" date="2016-07" db="EMBL/GenBank/DDBJ databases">
        <title>Revisiting the taxonomy of the Elizabethkingia Genus using Whole-Genome Sequencing, Optical Mapping, and MALDI-TOF, along with proposal of three novel Elizabethkingia species: Elizabethkingia bruuniana sp. nov., Elizabethkingia ursingii sp. nov., and Elizabethkingia occulta sp. nov.</title>
        <authorList>
            <person name="Nicholson A.C."/>
        </authorList>
    </citation>
    <scope>NUCLEOTIDE SEQUENCE [LARGE SCALE GENOMIC DNA]</scope>
    <source>
        <strain evidence="1 2">F3201</strain>
    </source>
</reference>